<keyword evidence="3 6" id="KW-0378">Hydrolase</keyword>
<keyword evidence="4" id="KW-1015">Disulfide bond</keyword>
<evidence type="ECO:0000256" key="3">
    <source>
        <dbReference type="ARBA" id="ARBA00022801"/>
    </source>
</evidence>
<evidence type="ECO:0000259" key="7">
    <source>
        <dbReference type="Pfam" id="PF00135"/>
    </source>
</evidence>
<evidence type="ECO:0000256" key="5">
    <source>
        <dbReference type="ARBA" id="ARBA00023180"/>
    </source>
</evidence>
<evidence type="ECO:0000313" key="8">
    <source>
        <dbReference type="EMBL" id="CAH2237117.1"/>
    </source>
</evidence>
<protein>
    <recommendedName>
        <fullName evidence="6">Carboxylic ester hydrolase</fullName>
        <ecNumber evidence="6">3.1.1.-</ecNumber>
    </recommendedName>
</protein>
<dbReference type="PANTHER" id="PTHR43142">
    <property type="entry name" value="CARBOXYLIC ESTER HYDROLASE"/>
    <property type="match status" value="1"/>
</dbReference>
<reference evidence="8" key="1">
    <citation type="submission" date="2022-03" db="EMBL/GenBank/DDBJ databases">
        <authorList>
            <person name="Lindestad O."/>
        </authorList>
    </citation>
    <scope>NUCLEOTIDE SEQUENCE</scope>
</reference>
<accession>A0A8S4RJY4</accession>
<dbReference type="EC" id="3.1.1.-" evidence="6"/>
<dbReference type="PANTHER" id="PTHR43142:SF1">
    <property type="entry name" value="CARBOXYLIC ESTER HYDROLASE"/>
    <property type="match status" value="1"/>
</dbReference>
<comment type="caution">
    <text evidence="8">The sequence shown here is derived from an EMBL/GenBank/DDBJ whole genome shotgun (WGS) entry which is preliminary data.</text>
</comment>
<dbReference type="OrthoDB" id="19653at2759"/>
<comment type="similarity">
    <text evidence="1 6">Belongs to the type-B carboxylesterase/lipase family.</text>
</comment>
<organism evidence="8 9">
    <name type="scientific">Pararge aegeria aegeria</name>
    <dbReference type="NCBI Taxonomy" id="348720"/>
    <lineage>
        <taxon>Eukaryota</taxon>
        <taxon>Metazoa</taxon>
        <taxon>Ecdysozoa</taxon>
        <taxon>Arthropoda</taxon>
        <taxon>Hexapoda</taxon>
        <taxon>Insecta</taxon>
        <taxon>Pterygota</taxon>
        <taxon>Neoptera</taxon>
        <taxon>Endopterygota</taxon>
        <taxon>Lepidoptera</taxon>
        <taxon>Glossata</taxon>
        <taxon>Ditrysia</taxon>
        <taxon>Papilionoidea</taxon>
        <taxon>Nymphalidae</taxon>
        <taxon>Satyrinae</taxon>
        <taxon>Satyrini</taxon>
        <taxon>Parargina</taxon>
        <taxon>Pararge</taxon>
    </lineage>
</organism>
<sequence length="523" mass="58913">MAKVTVSEGTLRGSKVKTDSGVEYYEFLGVPYAKPPLGNLRFKSPQPPDSWEGERDATSIDIENTCCQMEMKQGIHQGSEDCLYLNVYTPTLQNSNSNLLPVMFFIHGGGFIYGNGTVKEELGPDYLIENGVVVVTINYRLGVFGFLQLGIPEAAGNMGLKDQVQALKWVQNNIDKFGGDRNNVTIFGISAGSASVEYQMMSPSAKGLFHKAILQSGSSLNHWTINFEPKKTILELIKLMGYNGNTDDDQAIYEYLLSSPTFLIVESCYKLLGGRLFLGFVATIEKDFGNNEAFLTENPYRILKEGRFLKVPVIKGFCNKEGYLTTVLYPKAADNLVENKNFIQNWTYEMEANDKERWNSSLLTAYTEDIQPGDECDKVAVDFFGDFDFIAGIWLSGELMANLGVPVYFYELCYAGNINFLKHYFDLKKEGTAHGDDLAYIFKHTITKFADEKDIAVRTNLTKLWTNFAKTSVPTSDDIAVRWPAYNKSSAVYISINEDITIKSNYEPKKITIFKEIYEKYEK</sequence>
<keyword evidence="2" id="KW-0719">Serine esterase</keyword>
<dbReference type="GO" id="GO:0052689">
    <property type="term" value="F:carboxylic ester hydrolase activity"/>
    <property type="evidence" value="ECO:0007669"/>
    <property type="project" value="UniProtKB-KW"/>
</dbReference>
<evidence type="ECO:0000256" key="1">
    <source>
        <dbReference type="ARBA" id="ARBA00005964"/>
    </source>
</evidence>
<dbReference type="InterPro" id="IPR029058">
    <property type="entry name" value="AB_hydrolase_fold"/>
</dbReference>
<keyword evidence="5" id="KW-0325">Glycoprotein</keyword>
<dbReference type="SUPFAM" id="SSF53474">
    <property type="entry name" value="alpha/beta-Hydrolases"/>
    <property type="match status" value="1"/>
</dbReference>
<keyword evidence="9" id="KW-1185">Reference proteome</keyword>
<dbReference type="AlphaFoldDB" id="A0A8S4RJY4"/>
<dbReference type="InterPro" id="IPR019826">
    <property type="entry name" value="Carboxylesterase_B_AS"/>
</dbReference>
<feature type="domain" description="Carboxylesterase type B" evidence="7">
    <location>
        <begin position="3"/>
        <end position="511"/>
    </location>
</feature>
<dbReference type="PROSITE" id="PS00941">
    <property type="entry name" value="CARBOXYLESTERASE_B_2"/>
    <property type="match status" value="1"/>
</dbReference>
<evidence type="ECO:0000256" key="2">
    <source>
        <dbReference type="ARBA" id="ARBA00022487"/>
    </source>
</evidence>
<dbReference type="Gene3D" id="3.40.50.1820">
    <property type="entry name" value="alpha/beta hydrolase"/>
    <property type="match status" value="1"/>
</dbReference>
<evidence type="ECO:0000313" key="9">
    <source>
        <dbReference type="Proteomes" id="UP000838756"/>
    </source>
</evidence>
<proteinExistence type="inferred from homology"/>
<evidence type="ECO:0000256" key="6">
    <source>
        <dbReference type="RuleBase" id="RU361235"/>
    </source>
</evidence>
<name>A0A8S4RJY4_9NEOP</name>
<dbReference type="InterPro" id="IPR002018">
    <property type="entry name" value="CarbesteraseB"/>
</dbReference>
<dbReference type="PROSITE" id="PS00122">
    <property type="entry name" value="CARBOXYLESTERASE_B_1"/>
    <property type="match status" value="1"/>
</dbReference>
<dbReference type="EMBL" id="CAKXAJ010025249">
    <property type="protein sequence ID" value="CAH2237117.1"/>
    <property type="molecule type" value="Genomic_DNA"/>
</dbReference>
<evidence type="ECO:0000256" key="4">
    <source>
        <dbReference type="ARBA" id="ARBA00023157"/>
    </source>
</evidence>
<dbReference type="Pfam" id="PF00135">
    <property type="entry name" value="COesterase"/>
    <property type="match status" value="1"/>
</dbReference>
<dbReference type="Proteomes" id="UP000838756">
    <property type="component" value="Unassembled WGS sequence"/>
</dbReference>
<dbReference type="InterPro" id="IPR019819">
    <property type="entry name" value="Carboxylesterase_B_CS"/>
</dbReference>
<gene>
    <name evidence="8" type="primary">jg24456</name>
    <name evidence="8" type="ORF">PAEG_LOCUS14422</name>
</gene>